<name>A0A2J0KTW7_9BACT</name>
<organism evidence="3 4">
    <name type="scientific">Candidatus Aquitaenariimonas noxiae</name>
    <dbReference type="NCBI Taxonomy" id="1974741"/>
    <lineage>
        <taxon>Bacteria</taxon>
        <taxon>Pseudomonadati</taxon>
        <taxon>Candidatus Omnitrophota</taxon>
        <taxon>Candidatus Aquitaenariimonas</taxon>
    </lineage>
</organism>
<dbReference type="PANTHER" id="PTHR43566">
    <property type="entry name" value="CONSERVED PROTEIN"/>
    <property type="match status" value="1"/>
</dbReference>
<protein>
    <recommendedName>
        <fullName evidence="5">AAA+ ATPase domain-containing protein</fullName>
    </recommendedName>
</protein>
<dbReference type="SUPFAM" id="SSF52540">
    <property type="entry name" value="P-loop containing nucleoside triphosphate hydrolases"/>
    <property type="match status" value="1"/>
</dbReference>
<dbReference type="InterPro" id="IPR027417">
    <property type="entry name" value="P-loop_NTPase"/>
</dbReference>
<accession>A0A2J0KTW7</accession>
<evidence type="ECO:0000313" key="4">
    <source>
        <dbReference type="Proteomes" id="UP000230052"/>
    </source>
</evidence>
<dbReference type="Proteomes" id="UP000230052">
    <property type="component" value="Unassembled WGS sequence"/>
</dbReference>
<dbReference type="Pfam" id="PF13635">
    <property type="entry name" value="DUF4143"/>
    <property type="match status" value="1"/>
</dbReference>
<dbReference type="EMBL" id="PEWV01000027">
    <property type="protein sequence ID" value="PIU41928.1"/>
    <property type="molecule type" value="Genomic_DNA"/>
</dbReference>
<evidence type="ECO:0000259" key="1">
    <source>
        <dbReference type="Pfam" id="PF13173"/>
    </source>
</evidence>
<reference evidence="3 4" key="1">
    <citation type="submission" date="2017-09" db="EMBL/GenBank/DDBJ databases">
        <title>Depth-based differentiation of microbial function through sediment-hosted aquifers and enrichment of novel symbionts in the deep terrestrial subsurface.</title>
        <authorList>
            <person name="Probst A.J."/>
            <person name="Ladd B."/>
            <person name="Jarett J.K."/>
            <person name="Geller-Mcgrath D.E."/>
            <person name="Sieber C.M."/>
            <person name="Emerson J.B."/>
            <person name="Anantharaman K."/>
            <person name="Thomas B.C."/>
            <person name="Malmstrom R."/>
            <person name="Stieglmeier M."/>
            <person name="Klingl A."/>
            <person name="Woyke T."/>
            <person name="Ryan C.M."/>
            <person name="Banfield J.F."/>
        </authorList>
    </citation>
    <scope>NUCLEOTIDE SEQUENCE [LARGE SCALE GENOMIC DNA]</scope>
    <source>
        <strain evidence="3">CG07_land_8_20_14_0_80_42_15</strain>
    </source>
</reference>
<dbReference type="AlphaFoldDB" id="A0A2J0KTW7"/>
<evidence type="ECO:0000259" key="2">
    <source>
        <dbReference type="Pfam" id="PF13635"/>
    </source>
</evidence>
<proteinExistence type="predicted"/>
<dbReference type="InterPro" id="IPR041682">
    <property type="entry name" value="AAA_14"/>
</dbReference>
<dbReference type="Gene3D" id="3.40.50.300">
    <property type="entry name" value="P-loop containing nucleotide triphosphate hydrolases"/>
    <property type="match status" value="1"/>
</dbReference>
<feature type="domain" description="DUF4143" evidence="2">
    <location>
        <begin position="178"/>
        <end position="334"/>
    </location>
</feature>
<feature type="domain" description="AAA" evidence="1">
    <location>
        <begin position="20"/>
        <end position="136"/>
    </location>
</feature>
<comment type="caution">
    <text evidence="3">The sequence shown here is derived from an EMBL/GenBank/DDBJ whole genome shotgun (WGS) entry which is preliminary data.</text>
</comment>
<evidence type="ECO:0008006" key="5">
    <source>
        <dbReference type="Google" id="ProtNLM"/>
    </source>
</evidence>
<gene>
    <name evidence="3" type="ORF">COS99_02830</name>
</gene>
<evidence type="ECO:0000313" key="3">
    <source>
        <dbReference type="EMBL" id="PIU41928.1"/>
    </source>
</evidence>
<dbReference type="InterPro" id="IPR025420">
    <property type="entry name" value="DUF4143"/>
</dbReference>
<dbReference type="Pfam" id="PF13173">
    <property type="entry name" value="AAA_14"/>
    <property type="match status" value="1"/>
</dbReference>
<sequence length="386" mass="44468">MIVEIQRTPEIAELKRRFKNNPIVAILGPRQCGKTTLSHQFSLQGPSRITTFDLENPRDAERISNPLLALEDTEGLVIIDEIQRRPNLFPVLRTLSDRSLKTRYLILGSASRDLIRQGSESLAGRISYLEIGGFTLEHTGVDKTEKLWVRGSFPRSFLASSEASSCEWREDFIATFLERDIPQLGIQIPAKSLRRFWTMLAHYHGQIFNASEIGRSFGISDHTAQRYLDLLSGTFMVRQLRPWHYNTKKRIVKRPKIYFRDSGILHTLLSLEGKKDVLSHPKLGASWEGFAMEEVIRYGRLRENEIFFWGVHTGAELDLVFEKKGRLYGIEFKYMQAPTLTPSMHSAFAELSLKHLWIIYPGKDEYRLNRNITVVPLRNLHSIKVS</sequence>
<dbReference type="PANTHER" id="PTHR43566:SF2">
    <property type="entry name" value="DUF4143 DOMAIN-CONTAINING PROTEIN"/>
    <property type="match status" value="1"/>
</dbReference>